<reference evidence="2 3" key="1">
    <citation type="submission" date="2024-09" db="EMBL/GenBank/DDBJ databases">
        <title>The Natural Products Discovery Center: Release of the First 8490 Sequenced Strains for Exploring Actinobacteria Biosynthetic Diversity.</title>
        <authorList>
            <person name="Kalkreuter E."/>
            <person name="Kautsar S.A."/>
            <person name="Yang D."/>
            <person name="Bader C.D."/>
            <person name="Teijaro C.N."/>
            <person name="Fluegel L."/>
            <person name="Davis C.M."/>
            <person name="Simpson J.R."/>
            <person name="Lauterbach L."/>
            <person name="Steele A.D."/>
            <person name="Gui C."/>
            <person name="Meng S."/>
            <person name="Li G."/>
            <person name="Viehrig K."/>
            <person name="Ye F."/>
            <person name="Su P."/>
            <person name="Kiefer A.F."/>
            <person name="Nichols A."/>
            <person name="Cepeda A.J."/>
            <person name="Yan W."/>
            <person name="Fan B."/>
            <person name="Jiang Y."/>
            <person name="Adhikari A."/>
            <person name="Zheng C.-J."/>
            <person name="Schuster L."/>
            <person name="Cowan T.M."/>
            <person name="Smanski M.J."/>
            <person name="Chevrette M.G."/>
            <person name="De Carvalho L.P.S."/>
            <person name="Shen B."/>
        </authorList>
    </citation>
    <scope>NUCLEOTIDE SEQUENCE [LARGE SCALE GENOMIC DNA]</scope>
    <source>
        <strain evidence="2 3">NPDC057399</strain>
    </source>
</reference>
<gene>
    <name evidence="2" type="ORF">ACFU0X_24385</name>
</gene>
<comment type="caution">
    <text evidence="2">The sequence shown here is derived from an EMBL/GenBank/DDBJ whole genome shotgun (WGS) entry which is preliminary data.</text>
</comment>
<dbReference type="Proteomes" id="UP001600650">
    <property type="component" value="Unassembled WGS sequence"/>
</dbReference>
<feature type="compositionally biased region" description="Low complexity" evidence="1">
    <location>
        <begin position="85"/>
        <end position="102"/>
    </location>
</feature>
<accession>A0ABW6JP31</accession>
<evidence type="ECO:0000313" key="3">
    <source>
        <dbReference type="Proteomes" id="UP001600650"/>
    </source>
</evidence>
<feature type="compositionally biased region" description="Polar residues" evidence="1">
    <location>
        <begin position="62"/>
        <end position="71"/>
    </location>
</feature>
<feature type="region of interest" description="Disordered" evidence="1">
    <location>
        <begin position="20"/>
        <end position="102"/>
    </location>
</feature>
<organism evidence="2 3">
    <name type="scientific">Streptomyces cellulosae</name>
    <dbReference type="NCBI Taxonomy" id="1968"/>
    <lineage>
        <taxon>Bacteria</taxon>
        <taxon>Bacillati</taxon>
        <taxon>Actinomycetota</taxon>
        <taxon>Actinomycetes</taxon>
        <taxon>Kitasatosporales</taxon>
        <taxon>Streptomycetaceae</taxon>
        <taxon>Streptomyces</taxon>
    </lineage>
</organism>
<sequence length="102" mass="10776">MPRNENMIAALKRERAIYVSQGDEDRVRQVDESLKHYGYTPDGDAPAPAPDGDDGQTGPQDRTTAPQQTAEQGKAPTKRADRKSSPAASPATPGAASTPSAE</sequence>
<name>A0ABW6JP31_STRCE</name>
<proteinExistence type="predicted"/>
<dbReference type="EMBL" id="JBHVBU010000081">
    <property type="protein sequence ID" value="MFE7966135.1"/>
    <property type="molecule type" value="Genomic_DNA"/>
</dbReference>
<evidence type="ECO:0000313" key="2">
    <source>
        <dbReference type="EMBL" id="MFE7966135.1"/>
    </source>
</evidence>
<protein>
    <submittedName>
        <fullName evidence="2">Uncharacterized protein</fullName>
    </submittedName>
</protein>
<keyword evidence="3" id="KW-1185">Reference proteome</keyword>
<evidence type="ECO:0000256" key="1">
    <source>
        <dbReference type="SAM" id="MobiDB-lite"/>
    </source>
</evidence>
<dbReference type="RefSeq" id="WP_381727715.1">
    <property type="nucleotide sequence ID" value="NZ_JBHVBU010000081.1"/>
</dbReference>
<feature type="compositionally biased region" description="Basic and acidic residues" evidence="1">
    <location>
        <begin position="23"/>
        <end position="35"/>
    </location>
</feature>